<comment type="cofactor">
    <cofactor evidence="1">
        <name>Mn(2+)</name>
        <dbReference type="ChEBI" id="CHEBI:29035"/>
    </cofactor>
</comment>
<sequence length="312" mass="33914">MSTSADEGLPGEPTGTDVGLPEESTGTDEGLPEEPTGTDPLVPRPAATVMLVRDAAESIEVFMMRRHAAMEFVAGVMVFPGGGVDDRDRNADIAWFGPEPEWWAARLGVDTGLAEALVCAAARETFEESGVLFAGPADNPDGIVSDASVYGEARAALANHSLSFADFLRDEKLVLRADLLRPWDNWITPKEERTRRYDTFFFVGALPEGQRADGENTETDRAFWSTPQAGLDDFEQGNSFLLPPTWTQLNSLAGRSVADVLASERKIVPIEPNLSLGEGSWQIEFFDSGRYNAARNHRAPLGRGPGSRESDQ</sequence>
<evidence type="ECO:0000313" key="9">
    <source>
        <dbReference type="EMBL" id="BBX93563.1"/>
    </source>
</evidence>
<evidence type="ECO:0000313" key="10">
    <source>
        <dbReference type="Proteomes" id="UP000466683"/>
    </source>
</evidence>
<dbReference type="InterPro" id="IPR015797">
    <property type="entry name" value="NUDIX_hydrolase-like_dom_sf"/>
</dbReference>
<dbReference type="InterPro" id="IPR039121">
    <property type="entry name" value="NUDT19"/>
</dbReference>
<gene>
    <name evidence="9" type="ORF">MBOE_52120</name>
</gene>
<evidence type="ECO:0000256" key="3">
    <source>
        <dbReference type="ARBA" id="ARBA00022723"/>
    </source>
</evidence>
<keyword evidence="6" id="KW-0464">Manganese</keyword>
<name>A0ABM7J2Y4_9MYCO</name>
<evidence type="ECO:0000256" key="5">
    <source>
        <dbReference type="ARBA" id="ARBA00022842"/>
    </source>
</evidence>
<evidence type="ECO:0000259" key="8">
    <source>
        <dbReference type="PROSITE" id="PS51462"/>
    </source>
</evidence>
<keyword evidence="10" id="KW-1185">Reference proteome</keyword>
<evidence type="ECO:0000256" key="2">
    <source>
        <dbReference type="ARBA" id="ARBA00001946"/>
    </source>
</evidence>
<dbReference type="PROSITE" id="PS51462">
    <property type="entry name" value="NUDIX"/>
    <property type="match status" value="1"/>
</dbReference>
<protein>
    <submittedName>
        <fullName evidence="9">NUDIX hydrolase</fullName>
    </submittedName>
</protein>
<comment type="cofactor">
    <cofactor evidence="2">
        <name>Mg(2+)</name>
        <dbReference type="ChEBI" id="CHEBI:18420"/>
    </cofactor>
</comment>
<dbReference type="EMBL" id="AP022579">
    <property type="protein sequence ID" value="BBX93563.1"/>
    <property type="molecule type" value="Genomic_DNA"/>
</dbReference>
<dbReference type="PANTHER" id="PTHR12318">
    <property type="entry name" value="TESTOSTERONE-REGULATED PROTEIN RP2"/>
    <property type="match status" value="1"/>
</dbReference>
<keyword evidence="5" id="KW-0460">Magnesium</keyword>
<dbReference type="InterPro" id="IPR000086">
    <property type="entry name" value="NUDIX_hydrolase_dom"/>
</dbReference>
<evidence type="ECO:0000256" key="1">
    <source>
        <dbReference type="ARBA" id="ARBA00001936"/>
    </source>
</evidence>
<dbReference type="Proteomes" id="UP000466683">
    <property type="component" value="Chromosome"/>
</dbReference>
<evidence type="ECO:0000256" key="4">
    <source>
        <dbReference type="ARBA" id="ARBA00022801"/>
    </source>
</evidence>
<evidence type="ECO:0000256" key="6">
    <source>
        <dbReference type="ARBA" id="ARBA00023211"/>
    </source>
</evidence>
<dbReference type="PANTHER" id="PTHR12318:SF0">
    <property type="entry name" value="ACYL-COENZYME A DIPHOSPHATASE NUDT19"/>
    <property type="match status" value="1"/>
</dbReference>
<feature type="domain" description="Nudix hydrolase" evidence="8">
    <location>
        <begin position="42"/>
        <end position="248"/>
    </location>
</feature>
<dbReference type="SUPFAM" id="SSF55811">
    <property type="entry name" value="Nudix"/>
    <property type="match status" value="1"/>
</dbReference>
<organism evidence="9 10">
    <name type="scientific">Mycolicibacterium boenickei</name>
    <dbReference type="NCBI Taxonomy" id="146017"/>
    <lineage>
        <taxon>Bacteria</taxon>
        <taxon>Bacillati</taxon>
        <taxon>Actinomycetota</taxon>
        <taxon>Actinomycetes</taxon>
        <taxon>Mycobacteriales</taxon>
        <taxon>Mycobacteriaceae</taxon>
        <taxon>Mycolicibacterium</taxon>
    </lineage>
</organism>
<proteinExistence type="predicted"/>
<dbReference type="CDD" id="cd18870">
    <property type="entry name" value="NUDIX_AcylCoAdiphos_Nudt19"/>
    <property type="match status" value="1"/>
</dbReference>
<reference evidence="9 10" key="1">
    <citation type="journal article" date="2019" name="Emerg. Microbes Infect.">
        <title>Comprehensive subspecies identification of 175 nontuberculous mycobacteria species based on 7547 genomic profiles.</title>
        <authorList>
            <person name="Matsumoto Y."/>
            <person name="Kinjo T."/>
            <person name="Motooka D."/>
            <person name="Nabeya D."/>
            <person name="Jung N."/>
            <person name="Uechi K."/>
            <person name="Horii T."/>
            <person name="Iida T."/>
            <person name="Fujita J."/>
            <person name="Nakamura S."/>
        </authorList>
    </citation>
    <scope>NUCLEOTIDE SEQUENCE [LARGE SCALE GENOMIC DNA]</scope>
    <source>
        <strain evidence="9 10">JCM 15653</strain>
    </source>
</reference>
<feature type="region of interest" description="Disordered" evidence="7">
    <location>
        <begin position="1"/>
        <end position="44"/>
    </location>
</feature>
<accession>A0ABM7J2Y4</accession>
<keyword evidence="4 9" id="KW-0378">Hydrolase</keyword>
<dbReference type="GO" id="GO:0016787">
    <property type="term" value="F:hydrolase activity"/>
    <property type="evidence" value="ECO:0007669"/>
    <property type="project" value="UniProtKB-KW"/>
</dbReference>
<keyword evidence="3" id="KW-0479">Metal-binding</keyword>
<dbReference type="Gene3D" id="3.90.79.10">
    <property type="entry name" value="Nucleoside Triphosphate Pyrophosphohydrolase"/>
    <property type="match status" value="1"/>
</dbReference>
<evidence type="ECO:0000256" key="7">
    <source>
        <dbReference type="SAM" id="MobiDB-lite"/>
    </source>
</evidence>